<evidence type="ECO:0000259" key="3">
    <source>
        <dbReference type="SMART" id="SM01017"/>
    </source>
</evidence>
<accession>A0A1B8GJV8</accession>
<dbReference type="GO" id="GO:0070086">
    <property type="term" value="P:ubiquitin-dependent endocytosis"/>
    <property type="evidence" value="ECO:0007669"/>
    <property type="project" value="TreeGrafter"/>
</dbReference>
<evidence type="ECO:0000256" key="2">
    <source>
        <dbReference type="SAM" id="MobiDB-lite"/>
    </source>
</evidence>
<dbReference type="InterPro" id="IPR014756">
    <property type="entry name" value="Ig_E-set"/>
</dbReference>
<dbReference type="PANTHER" id="PTHR11188">
    <property type="entry name" value="ARRESTIN DOMAIN CONTAINING PROTEIN"/>
    <property type="match status" value="1"/>
</dbReference>
<sequence>MYSDVSPTTSSSRLASSGRSILSRLTSPLRSRTRNATDFHIRANEPHRQYSPGDIVKGIVVLTVVKPIRITHLTVALHGFVRVLKKPAAAGEVITSDHVVEITSNKRSQYTGNGHVSLFHDEITLCGEGRLEPGIYEFEFNLQFPSQGLPSSIDFERGTISYMIRSTLTRPTSIAATSTCERKISLVETVDIGPMSVPKPRIISLEPIAKNSRRHIRSAAKADQAATESGKSSVQPKPTESAAAEESANQRPSTSNPPSSPTSPLHSDLQSEISEGSVVSSSSTGYVIGHSTQSKPVSNGAETSSSKPAPNKTITAKIELLKAGCLPGDSIPITISIQHTKRIKSLHGIIITLYRQGRIDSAPPLSLFTDIKGKDLERLKHEEYYPKSKTGLGGLSLTSAGSSSVFRKDLSQTLAPIMIDPATLSTVITTSLRVPEDVFPTITGVPGEMISFRYYVEVVVDLGGKLAGQDRHLPRLGMVSLPSMTNPNDPVLGTDTATAPTLAAWGGNIVDTDRIRREKSVVACLFEIILGTTDSARMRGRGNITKKGPADEIQTALPTPVPSVDSEGQQNGHAEAIPNEAEYHYDEYGQQWSQWPQGSHDQTYTYNDEQHPIPDQNQVPEYSQSTVPPPQVLPSENLNEKDRVRLAEQTLLPSQPLEEEAGPSAASQPAPTAPPDPDDDLYNDDYRPVAHAAQQRPPATALNGISHSSDTITPATPLAEGPQPQATATTVDDKRELERRRLQAEASSPSDFPDLDDTAGEGASGSAPQPSAPFLDEEDEFAGQYTSRHDGLPRYER</sequence>
<feature type="region of interest" description="Disordered" evidence="2">
    <location>
        <begin position="593"/>
        <end position="636"/>
    </location>
</feature>
<organism evidence="4 5">
    <name type="scientific">Pseudogymnoascus verrucosus</name>
    <dbReference type="NCBI Taxonomy" id="342668"/>
    <lineage>
        <taxon>Eukaryota</taxon>
        <taxon>Fungi</taxon>
        <taxon>Dikarya</taxon>
        <taxon>Ascomycota</taxon>
        <taxon>Pezizomycotina</taxon>
        <taxon>Leotiomycetes</taxon>
        <taxon>Thelebolales</taxon>
        <taxon>Thelebolaceae</taxon>
        <taxon>Pseudogymnoascus</taxon>
    </lineage>
</organism>
<feature type="compositionally biased region" description="Polar residues" evidence="2">
    <location>
        <begin position="593"/>
        <end position="607"/>
    </location>
</feature>
<dbReference type="GO" id="GO:0031625">
    <property type="term" value="F:ubiquitin protein ligase binding"/>
    <property type="evidence" value="ECO:0007669"/>
    <property type="project" value="TreeGrafter"/>
</dbReference>
<protein>
    <submittedName>
        <fullName evidence="4">Ph-response sensor protein</fullName>
    </submittedName>
</protein>
<dbReference type="Pfam" id="PF00339">
    <property type="entry name" value="Arrestin_N"/>
    <property type="match status" value="1"/>
</dbReference>
<name>A0A1B8GJV8_9PEZI</name>
<evidence type="ECO:0000313" key="5">
    <source>
        <dbReference type="Proteomes" id="UP000091956"/>
    </source>
</evidence>
<feature type="compositionally biased region" description="Low complexity" evidence="2">
    <location>
        <begin position="271"/>
        <end position="289"/>
    </location>
</feature>
<dbReference type="Proteomes" id="UP000091956">
    <property type="component" value="Unassembled WGS sequence"/>
</dbReference>
<gene>
    <name evidence="4" type="primary">RIM8</name>
    <name evidence="4" type="ORF">VE01_06850</name>
</gene>
<dbReference type="InterPro" id="IPR011021">
    <property type="entry name" value="Arrestin-like_N"/>
</dbReference>
<reference evidence="4 5" key="1">
    <citation type="submission" date="2016-03" db="EMBL/GenBank/DDBJ databases">
        <title>Comparative genomics of Pseudogymnoascus destructans, the fungus causing white-nose syndrome of bats.</title>
        <authorList>
            <person name="Palmer J.M."/>
            <person name="Drees K.P."/>
            <person name="Foster J.T."/>
            <person name="Lindner D.L."/>
        </authorList>
    </citation>
    <scope>NUCLEOTIDE SEQUENCE [LARGE SCALE GENOMIC DNA]</scope>
    <source>
        <strain evidence="4 5">UAMH 10579</strain>
    </source>
</reference>
<comment type="similarity">
    <text evidence="1">Belongs to the arrestin family. PalF/RIM8 subfamily.</text>
</comment>
<feature type="compositionally biased region" description="Polar residues" evidence="2">
    <location>
        <begin position="615"/>
        <end position="626"/>
    </location>
</feature>
<dbReference type="SUPFAM" id="SSF81296">
    <property type="entry name" value="E set domains"/>
    <property type="match status" value="1"/>
</dbReference>
<dbReference type="GO" id="GO:0030674">
    <property type="term" value="F:protein-macromolecule adaptor activity"/>
    <property type="evidence" value="ECO:0007669"/>
    <property type="project" value="TreeGrafter"/>
</dbReference>
<dbReference type="InterPro" id="IPR050357">
    <property type="entry name" value="Arrestin_domain-protein"/>
</dbReference>
<evidence type="ECO:0000313" key="4">
    <source>
        <dbReference type="EMBL" id="OBT96109.1"/>
    </source>
</evidence>
<keyword evidence="5" id="KW-1185">Reference proteome</keyword>
<dbReference type="RefSeq" id="XP_018129842.1">
    <property type="nucleotide sequence ID" value="XM_018276289.2"/>
</dbReference>
<dbReference type="GeneID" id="28840236"/>
<dbReference type="InterPro" id="IPR011022">
    <property type="entry name" value="Arrestin_C-like"/>
</dbReference>
<dbReference type="AlphaFoldDB" id="A0A1B8GJV8"/>
<evidence type="ECO:0000256" key="1">
    <source>
        <dbReference type="ARBA" id="ARBA00037950"/>
    </source>
</evidence>
<dbReference type="SMART" id="SM01017">
    <property type="entry name" value="Arrestin_C"/>
    <property type="match status" value="1"/>
</dbReference>
<feature type="compositionally biased region" description="Basic and acidic residues" evidence="2">
    <location>
        <begin position="787"/>
        <end position="797"/>
    </location>
</feature>
<dbReference type="STRING" id="342668.A0A1B8GJV8"/>
<dbReference type="GO" id="GO:0005886">
    <property type="term" value="C:plasma membrane"/>
    <property type="evidence" value="ECO:0007669"/>
    <property type="project" value="TreeGrafter"/>
</dbReference>
<reference evidence="5" key="2">
    <citation type="journal article" date="2018" name="Nat. Commun.">
        <title>Extreme sensitivity to ultraviolet light in the fungal pathogen causing white-nose syndrome of bats.</title>
        <authorList>
            <person name="Palmer J.M."/>
            <person name="Drees K.P."/>
            <person name="Foster J.T."/>
            <person name="Lindner D.L."/>
        </authorList>
    </citation>
    <scope>NUCLEOTIDE SEQUENCE [LARGE SCALE GENOMIC DNA]</scope>
    <source>
        <strain evidence="5">UAMH 10579</strain>
    </source>
</reference>
<feature type="compositionally biased region" description="Polar residues" evidence="2">
    <location>
        <begin position="226"/>
        <end position="238"/>
    </location>
</feature>
<feature type="region of interest" description="Disordered" evidence="2">
    <location>
        <begin position="538"/>
        <end position="571"/>
    </location>
</feature>
<feature type="region of interest" description="Disordered" evidence="2">
    <location>
        <begin position="214"/>
        <end position="310"/>
    </location>
</feature>
<dbReference type="EMBL" id="KV460230">
    <property type="protein sequence ID" value="OBT96109.1"/>
    <property type="molecule type" value="Genomic_DNA"/>
</dbReference>
<feature type="domain" description="Arrestin C-terminal-like" evidence="3">
    <location>
        <begin position="310"/>
        <end position="476"/>
    </location>
</feature>
<dbReference type="Pfam" id="PF02752">
    <property type="entry name" value="Arrestin_C"/>
    <property type="match status" value="1"/>
</dbReference>
<dbReference type="OrthoDB" id="7785529at2759"/>
<dbReference type="InterPro" id="IPR014752">
    <property type="entry name" value="Arrestin-like_C"/>
</dbReference>
<proteinExistence type="inferred from homology"/>
<feature type="region of interest" description="Disordered" evidence="2">
    <location>
        <begin position="654"/>
        <end position="797"/>
    </location>
</feature>
<dbReference type="Gene3D" id="2.60.40.640">
    <property type="match status" value="2"/>
</dbReference>
<feature type="compositionally biased region" description="Polar residues" evidence="2">
    <location>
        <begin position="703"/>
        <end position="714"/>
    </location>
</feature>
<feature type="compositionally biased region" description="Polar residues" evidence="2">
    <location>
        <begin position="290"/>
        <end position="310"/>
    </location>
</feature>
<feature type="compositionally biased region" description="Basic and acidic residues" evidence="2">
    <location>
        <begin position="731"/>
        <end position="743"/>
    </location>
</feature>
<dbReference type="PANTHER" id="PTHR11188:SF161">
    <property type="entry name" value="PH-RESPONSE REGULATOR PROTEIN PALF_RIM8"/>
    <property type="match status" value="1"/>
</dbReference>
<dbReference type="GO" id="GO:0005829">
    <property type="term" value="C:cytosol"/>
    <property type="evidence" value="ECO:0007669"/>
    <property type="project" value="TreeGrafter"/>
</dbReference>